<evidence type="ECO:0000256" key="4">
    <source>
        <dbReference type="ARBA" id="ARBA00022737"/>
    </source>
</evidence>
<feature type="domain" description="NLE" evidence="8">
    <location>
        <begin position="27"/>
        <end position="85"/>
    </location>
</feature>
<dbReference type="PROSITE" id="PS50294">
    <property type="entry name" value="WD_REPEATS_REGION"/>
    <property type="match status" value="1"/>
</dbReference>
<keyword evidence="4" id="KW-0677">Repeat</keyword>
<dbReference type="Pfam" id="PF00400">
    <property type="entry name" value="WD40"/>
    <property type="match status" value="6"/>
</dbReference>
<keyword evidence="10" id="KW-1185">Reference proteome</keyword>
<evidence type="ECO:0000256" key="3">
    <source>
        <dbReference type="ARBA" id="ARBA00022574"/>
    </source>
</evidence>
<feature type="repeat" description="WD" evidence="7">
    <location>
        <begin position="292"/>
        <end position="337"/>
    </location>
</feature>
<proteinExistence type="inferred from homology"/>
<keyword evidence="5 6" id="KW-0539">Nucleus</keyword>
<comment type="subcellular location">
    <subcellularLocation>
        <location evidence="6">Nucleus</location>
        <location evidence="6">Nucleolus</location>
    </subcellularLocation>
    <subcellularLocation>
        <location evidence="6">Nucleus</location>
        <location evidence="6">Nucleoplasm</location>
    </subcellularLocation>
</comment>
<evidence type="ECO:0000259" key="8">
    <source>
        <dbReference type="Pfam" id="PF08154"/>
    </source>
</evidence>
<evidence type="ECO:0000256" key="5">
    <source>
        <dbReference type="ARBA" id="ARBA00023242"/>
    </source>
</evidence>
<sequence length="472" mass="50797">MVGLSSSITPAELPSGSVTAPIKTHPVVLTTRTQYLIPTEKYMIPATWRRFNLSQLINKVLALPQPIPFDFIVNGEMLRVSLGDWCLAKGIEEEETLEIEYIESVLPPERVSSMPHPDWVSSISCEQKGYLLTGSYDSTVRLYNDGQQLLHTIGGHSGPVSSVCLIPPASTTMSDGSEALIASASYDTTARIVSVPLSLPNPDDMDPPYPKPLASLCLHTSAVSSIAANVSGKNLLTGGWDTFIGVWSTEIPETDEVDEVVYPTFDADRKKRRKVSKKDLNGPVRKGPQTVLKSHTNRVSSVRWSPLGKGEANVAYSCGWDFTVRCWDVEAGVCTGTLAAAEKAMLDLAITSNGKMIATANGDRTISLFQVGNPAPPTQLPHTSSVTAISAHPNSPHHVVSGCMDGTVRIWDLRSTTSAVESFIAVGDQQKAEESKGKKAKSKVLGLDWSRGNLIGCAGELGVDVWKVNIGN</sequence>
<dbReference type="GO" id="GO:0043021">
    <property type="term" value="F:ribonucleoprotein complex binding"/>
    <property type="evidence" value="ECO:0007669"/>
    <property type="project" value="UniProtKB-UniRule"/>
</dbReference>
<feature type="repeat" description="WD" evidence="7">
    <location>
        <begin position="216"/>
        <end position="250"/>
    </location>
</feature>
<name>A0A0C3MJ91_9AGAM</name>
<dbReference type="InterPro" id="IPR001680">
    <property type="entry name" value="WD40_rpt"/>
</dbReference>
<dbReference type="PROSITE" id="PS50082">
    <property type="entry name" value="WD_REPEATS_2"/>
    <property type="match status" value="3"/>
</dbReference>
<feature type="repeat" description="WD" evidence="7">
    <location>
        <begin position="379"/>
        <end position="421"/>
    </location>
</feature>
<dbReference type="GO" id="GO:0005654">
    <property type="term" value="C:nucleoplasm"/>
    <property type="evidence" value="ECO:0007669"/>
    <property type="project" value="UniProtKB-SubCell"/>
</dbReference>
<dbReference type="HOGENOM" id="CLU_000288_57_0_1"/>
<gene>
    <name evidence="6" type="primary">YTM1</name>
    <name evidence="9" type="ORF">M407DRAFT_65248</name>
</gene>
<dbReference type="Proteomes" id="UP000054248">
    <property type="component" value="Unassembled WGS sequence"/>
</dbReference>
<dbReference type="PROSITE" id="PS00678">
    <property type="entry name" value="WD_REPEATS_1"/>
    <property type="match status" value="1"/>
</dbReference>
<keyword evidence="3 7" id="KW-0853">WD repeat</keyword>
<evidence type="ECO:0000256" key="2">
    <source>
        <dbReference type="ARBA" id="ARBA00022552"/>
    </source>
</evidence>
<dbReference type="InterPro" id="IPR012972">
    <property type="entry name" value="NLE"/>
</dbReference>
<comment type="subunit">
    <text evidence="6">Component of the NOP7 complex, composed of ERB1, NOP7 and YTM1. Within the NOP7 complex ERB1 appears to interact directly with NOP7 and YTM1. The NOP7 complex also associates with the 66S pre-ribosome.</text>
</comment>
<dbReference type="InterPro" id="IPR015943">
    <property type="entry name" value="WD40/YVTN_repeat-like_dom_sf"/>
</dbReference>
<comment type="similarity">
    <text evidence="6">Belongs to the WD repeat WDR12/YTM1 family.</text>
</comment>
<dbReference type="SUPFAM" id="SSF50978">
    <property type="entry name" value="WD40 repeat-like"/>
    <property type="match status" value="1"/>
</dbReference>
<dbReference type="PANTHER" id="PTHR19855">
    <property type="entry name" value="WD40 REPEAT PROTEIN 12, 37"/>
    <property type="match status" value="1"/>
</dbReference>
<dbReference type="OrthoDB" id="10251381at2759"/>
<dbReference type="InterPro" id="IPR028599">
    <property type="entry name" value="WDR12/Ytm1"/>
</dbReference>
<protein>
    <recommendedName>
        <fullName evidence="6">Ribosome biogenesis protein YTM1</fullName>
    </recommendedName>
</protein>
<dbReference type="Gene3D" id="2.130.10.10">
    <property type="entry name" value="YVTN repeat-like/Quinoprotein amine dehydrogenase"/>
    <property type="match status" value="1"/>
</dbReference>
<dbReference type="GO" id="GO:0005730">
    <property type="term" value="C:nucleolus"/>
    <property type="evidence" value="ECO:0007669"/>
    <property type="project" value="UniProtKB-SubCell"/>
</dbReference>
<dbReference type="STRING" id="1051891.A0A0C3MJ91"/>
<organism evidence="9 10">
    <name type="scientific">Tulasnella calospora MUT 4182</name>
    <dbReference type="NCBI Taxonomy" id="1051891"/>
    <lineage>
        <taxon>Eukaryota</taxon>
        <taxon>Fungi</taxon>
        <taxon>Dikarya</taxon>
        <taxon>Basidiomycota</taxon>
        <taxon>Agaricomycotina</taxon>
        <taxon>Agaricomycetes</taxon>
        <taxon>Cantharellales</taxon>
        <taxon>Tulasnellaceae</taxon>
        <taxon>Tulasnella</taxon>
    </lineage>
</organism>
<dbReference type="GO" id="GO:0000463">
    <property type="term" value="P:maturation of LSU-rRNA from tricistronic rRNA transcript (SSU-rRNA, 5.8S rRNA, LSU-rRNA)"/>
    <property type="evidence" value="ECO:0007669"/>
    <property type="project" value="UniProtKB-UniRule"/>
</dbReference>
<evidence type="ECO:0000256" key="1">
    <source>
        <dbReference type="ARBA" id="ARBA00022517"/>
    </source>
</evidence>
<reference evidence="9 10" key="1">
    <citation type="submission" date="2014-04" db="EMBL/GenBank/DDBJ databases">
        <authorList>
            <consortium name="DOE Joint Genome Institute"/>
            <person name="Kuo A."/>
            <person name="Girlanda M."/>
            <person name="Perotto S."/>
            <person name="Kohler A."/>
            <person name="Nagy L.G."/>
            <person name="Floudas D."/>
            <person name="Copeland A."/>
            <person name="Barry K.W."/>
            <person name="Cichocki N."/>
            <person name="Veneault-Fourrey C."/>
            <person name="LaButti K."/>
            <person name="Lindquist E.A."/>
            <person name="Lipzen A."/>
            <person name="Lundell T."/>
            <person name="Morin E."/>
            <person name="Murat C."/>
            <person name="Sun H."/>
            <person name="Tunlid A."/>
            <person name="Henrissat B."/>
            <person name="Grigoriev I.V."/>
            <person name="Hibbett D.S."/>
            <person name="Martin F."/>
            <person name="Nordberg H.P."/>
            <person name="Cantor M.N."/>
            <person name="Hua S.X."/>
        </authorList>
    </citation>
    <scope>NUCLEOTIDE SEQUENCE [LARGE SCALE GENOMIC DNA]</scope>
    <source>
        <strain evidence="9 10">MUT 4182</strain>
    </source>
</reference>
<evidence type="ECO:0000256" key="7">
    <source>
        <dbReference type="PROSITE-ProRule" id="PRU00221"/>
    </source>
</evidence>
<dbReference type="InterPro" id="IPR036322">
    <property type="entry name" value="WD40_repeat_dom_sf"/>
</dbReference>
<dbReference type="GO" id="GO:0000466">
    <property type="term" value="P:maturation of 5.8S rRNA from tricistronic rRNA transcript (SSU-rRNA, 5.8S rRNA, LSU-rRNA)"/>
    <property type="evidence" value="ECO:0007669"/>
    <property type="project" value="UniProtKB-UniRule"/>
</dbReference>
<evidence type="ECO:0000313" key="10">
    <source>
        <dbReference type="Proteomes" id="UP000054248"/>
    </source>
</evidence>
<keyword evidence="1 6" id="KW-0690">Ribosome biogenesis</keyword>
<dbReference type="HAMAP" id="MF_03029">
    <property type="entry name" value="WDR12"/>
    <property type="match status" value="1"/>
</dbReference>
<dbReference type="PANTHER" id="PTHR19855:SF11">
    <property type="entry name" value="RIBOSOME BIOGENESIS PROTEIN WDR12"/>
    <property type="match status" value="1"/>
</dbReference>
<evidence type="ECO:0000313" key="9">
    <source>
        <dbReference type="EMBL" id="KIO33747.1"/>
    </source>
</evidence>
<keyword evidence="2 6" id="KW-0698">rRNA processing</keyword>
<dbReference type="EMBL" id="KN822946">
    <property type="protein sequence ID" value="KIO33747.1"/>
    <property type="molecule type" value="Genomic_DNA"/>
</dbReference>
<dbReference type="InterPro" id="IPR019775">
    <property type="entry name" value="WD40_repeat_CS"/>
</dbReference>
<dbReference type="GO" id="GO:0030687">
    <property type="term" value="C:preribosome, large subunit precursor"/>
    <property type="evidence" value="ECO:0007669"/>
    <property type="project" value="UniProtKB-UniRule"/>
</dbReference>
<dbReference type="SMART" id="SM00320">
    <property type="entry name" value="WD40"/>
    <property type="match status" value="6"/>
</dbReference>
<accession>A0A0C3MJ91</accession>
<reference evidence="10" key="2">
    <citation type="submission" date="2015-01" db="EMBL/GenBank/DDBJ databases">
        <title>Evolutionary Origins and Diversification of the Mycorrhizal Mutualists.</title>
        <authorList>
            <consortium name="DOE Joint Genome Institute"/>
            <consortium name="Mycorrhizal Genomics Consortium"/>
            <person name="Kohler A."/>
            <person name="Kuo A."/>
            <person name="Nagy L.G."/>
            <person name="Floudas D."/>
            <person name="Copeland A."/>
            <person name="Barry K.W."/>
            <person name="Cichocki N."/>
            <person name="Veneault-Fourrey C."/>
            <person name="LaButti K."/>
            <person name="Lindquist E.A."/>
            <person name="Lipzen A."/>
            <person name="Lundell T."/>
            <person name="Morin E."/>
            <person name="Murat C."/>
            <person name="Riley R."/>
            <person name="Ohm R."/>
            <person name="Sun H."/>
            <person name="Tunlid A."/>
            <person name="Henrissat B."/>
            <person name="Grigoriev I.V."/>
            <person name="Hibbett D.S."/>
            <person name="Martin F."/>
        </authorList>
    </citation>
    <scope>NUCLEOTIDE SEQUENCE [LARGE SCALE GENOMIC DNA]</scope>
    <source>
        <strain evidence="10">MUT 4182</strain>
    </source>
</reference>
<dbReference type="Pfam" id="PF08154">
    <property type="entry name" value="NLE"/>
    <property type="match status" value="1"/>
</dbReference>
<dbReference type="AlphaFoldDB" id="A0A0C3MJ91"/>
<evidence type="ECO:0000256" key="6">
    <source>
        <dbReference type="HAMAP-Rule" id="MF_03029"/>
    </source>
</evidence>
<comment type="function">
    <text evidence="6">Component of the NOP7 complex, which is required for maturation of the 25S and 5.8S ribosomal RNAs and formation of the 60S ribosome.</text>
</comment>